<evidence type="ECO:0000256" key="1">
    <source>
        <dbReference type="SAM" id="MobiDB-lite"/>
    </source>
</evidence>
<dbReference type="EMBL" id="JAFCIX010000329">
    <property type="protein sequence ID" value="KAH6594780.1"/>
    <property type="molecule type" value="Genomic_DNA"/>
</dbReference>
<evidence type="ECO:0000313" key="3">
    <source>
        <dbReference type="EMBL" id="KAH6594780.1"/>
    </source>
</evidence>
<organism evidence="3 4">
    <name type="scientific">Batrachochytrium salamandrivorans</name>
    <dbReference type="NCBI Taxonomy" id="1357716"/>
    <lineage>
        <taxon>Eukaryota</taxon>
        <taxon>Fungi</taxon>
        <taxon>Fungi incertae sedis</taxon>
        <taxon>Chytridiomycota</taxon>
        <taxon>Chytridiomycota incertae sedis</taxon>
        <taxon>Chytridiomycetes</taxon>
        <taxon>Rhizophydiales</taxon>
        <taxon>Rhizophydiales incertae sedis</taxon>
        <taxon>Batrachochytrium</taxon>
    </lineage>
</organism>
<comment type="caution">
    <text evidence="3">The sequence shown here is derived from an EMBL/GenBank/DDBJ whole genome shotgun (WGS) entry which is preliminary data.</text>
</comment>
<feature type="region of interest" description="Disordered" evidence="1">
    <location>
        <begin position="18"/>
        <end position="60"/>
    </location>
</feature>
<keyword evidence="2" id="KW-0732">Signal</keyword>
<protein>
    <recommendedName>
        <fullName evidence="5">Plasmodium RESA N-terminal domain-containing protein</fullName>
    </recommendedName>
</protein>
<feature type="chain" id="PRO_5046773544" description="Plasmodium RESA N-terminal domain-containing protein" evidence="2">
    <location>
        <begin position="19"/>
        <end position="179"/>
    </location>
</feature>
<sequence length="179" mass="20390">MKFNFLVVAAMVITSVNAGGSDKLPSEVEDNGGRSKPGPSQNPPVYKPNESQDSEPEENPTCDSILDELFTLWDDVIDLDSEFQERMSVLYGLIMTKGNSKTERIRAWLELYPGDSPKLREVKEKYTGFEANRGEIWERLDKNKCPTRYFDLVSQEAMTKDKYFPNWYDSDGADILGDQ</sequence>
<evidence type="ECO:0000313" key="4">
    <source>
        <dbReference type="Proteomes" id="UP001648503"/>
    </source>
</evidence>
<reference evidence="3 4" key="1">
    <citation type="submission" date="2021-02" db="EMBL/GenBank/DDBJ databases">
        <title>Variation within the Batrachochytrium salamandrivorans European outbreak.</title>
        <authorList>
            <person name="Kelly M."/>
            <person name="Pasmans F."/>
            <person name="Shea T.P."/>
            <person name="Munoz J.F."/>
            <person name="Carranza S."/>
            <person name="Cuomo C.A."/>
            <person name="Martel A."/>
        </authorList>
    </citation>
    <scope>NUCLEOTIDE SEQUENCE [LARGE SCALE GENOMIC DNA]</scope>
    <source>
        <strain evidence="3 4">AMFP18/2</strain>
    </source>
</reference>
<accession>A0ABQ8FDE8</accession>
<proteinExistence type="predicted"/>
<evidence type="ECO:0000256" key="2">
    <source>
        <dbReference type="SAM" id="SignalP"/>
    </source>
</evidence>
<evidence type="ECO:0008006" key="5">
    <source>
        <dbReference type="Google" id="ProtNLM"/>
    </source>
</evidence>
<dbReference type="Proteomes" id="UP001648503">
    <property type="component" value="Unassembled WGS sequence"/>
</dbReference>
<gene>
    <name evidence="3" type="ORF">BASA50_006333</name>
</gene>
<name>A0ABQ8FDE8_9FUNG</name>
<keyword evidence="4" id="KW-1185">Reference proteome</keyword>
<feature type="signal peptide" evidence="2">
    <location>
        <begin position="1"/>
        <end position="18"/>
    </location>
</feature>